<evidence type="ECO:0000313" key="3">
    <source>
        <dbReference type="Proteomes" id="UP000054565"/>
    </source>
</evidence>
<feature type="region of interest" description="Disordered" evidence="1">
    <location>
        <begin position="1"/>
        <end position="23"/>
    </location>
</feature>
<gene>
    <name evidence="2" type="ORF">CIRG_07890</name>
</gene>
<evidence type="ECO:0000313" key="2">
    <source>
        <dbReference type="EMBL" id="KMP08209.1"/>
    </source>
</evidence>
<proteinExistence type="predicted"/>
<sequence length="159" mass="17149">MPGNRPLRGKSGGTPRVGRQRTLPFTTAIRTSRWATSGMVVRANGRPGGTHIVPYHQATHALELLYLHPPFLRSPTAVPARDKCGKRTRVKIVDPVRTPLFSFFPPNKSYVHTMLQAFPSLDPLRPGLSRIAAQRGRCAPAVGPAGDAEVAARCGSHAG</sequence>
<reference evidence="3" key="1">
    <citation type="journal article" date="2010" name="Genome Res.">
        <title>Population genomic sequencing of Coccidioides fungi reveals recent hybridization and transposon control.</title>
        <authorList>
            <person name="Neafsey D.E."/>
            <person name="Barker B.M."/>
            <person name="Sharpton T.J."/>
            <person name="Stajich J.E."/>
            <person name="Park D.J."/>
            <person name="Whiston E."/>
            <person name="Hung C.-Y."/>
            <person name="McMahan C."/>
            <person name="White J."/>
            <person name="Sykes S."/>
            <person name="Heiman D."/>
            <person name="Young S."/>
            <person name="Zeng Q."/>
            <person name="Abouelleil A."/>
            <person name="Aftuck L."/>
            <person name="Bessette D."/>
            <person name="Brown A."/>
            <person name="FitzGerald M."/>
            <person name="Lui A."/>
            <person name="Macdonald J.P."/>
            <person name="Priest M."/>
            <person name="Orbach M.J."/>
            <person name="Galgiani J.N."/>
            <person name="Kirkland T.N."/>
            <person name="Cole G.T."/>
            <person name="Birren B.W."/>
            <person name="Henn M.R."/>
            <person name="Taylor J.W."/>
            <person name="Rounsley S.D."/>
        </authorList>
    </citation>
    <scope>NUCLEOTIDE SEQUENCE [LARGE SCALE GENOMIC DNA]</scope>
    <source>
        <strain evidence="3">RMSCC 2394</strain>
    </source>
</reference>
<dbReference type="EMBL" id="DS028097">
    <property type="protein sequence ID" value="KMP08209.1"/>
    <property type="molecule type" value="Genomic_DNA"/>
</dbReference>
<evidence type="ECO:0000256" key="1">
    <source>
        <dbReference type="SAM" id="MobiDB-lite"/>
    </source>
</evidence>
<accession>A0A0J6YM40</accession>
<name>A0A0J6YM40_COCIT</name>
<protein>
    <submittedName>
        <fullName evidence="2">Uncharacterized protein</fullName>
    </submittedName>
</protein>
<dbReference type="Proteomes" id="UP000054565">
    <property type="component" value="Unassembled WGS sequence"/>
</dbReference>
<organism evidence="2 3">
    <name type="scientific">Coccidioides immitis RMSCC 2394</name>
    <dbReference type="NCBI Taxonomy" id="404692"/>
    <lineage>
        <taxon>Eukaryota</taxon>
        <taxon>Fungi</taxon>
        <taxon>Dikarya</taxon>
        <taxon>Ascomycota</taxon>
        <taxon>Pezizomycotina</taxon>
        <taxon>Eurotiomycetes</taxon>
        <taxon>Eurotiomycetidae</taxon>
        <taxon>Onygenales</taxon>
        <taxon>Onygenaceae</taxon>
        <taxon>Coccidioides</taxon>
    </lineage>
</organism>
<dbReference type="AlphaFoldDB" id="A0A0J6YM40"/>